<protein>
    <submittedName>
        <fullName evidence="1">Uncharacterized protein</fullName>
    </submittedName>
</protein>
<dbReference type="RefSeq" id="WP_061775932.1">
    <property type="nucleotide sequence ID" value="NZ_AYZH01000004.1"/>
</dbReference>
<gene>
    <name evidence="1" type="ORF">FD13_GL001515</name>
</gene>
<dbReference type="STRING" id="1423803.FD13_GL001515"/>
<accession>A0A0R2DQZ0</accession>
<dbReference type="PATRIC" id="fig|1423803.3.peg.1561"/>
<sequence>MQLTDFNLSTIDLHPSLKLFWEHAGQQLPITDLQAQPGQLRLMTEGTSPLTLDQFRARVQQVSGHANLFIAGNPPQRLYGYRLVPHQILFG</sequence>
<dbReference type="Proteomes" id="UP000051589">
    <property type="component" value="Unassembled WGS sequence"/>
</dbReference>
<dbReference type="AlphaFoldDB" id="A0A0R2DQZ0"/>
<evidence type="ECO:0000313" key="1">
    <source>
        <dbReference type="EMBL" id="KRN02796.1"/>
    </source>
</evidence>
<proteinExistence type="predicted"/>
<organism evidence="1 2">
    <name type="scientific">Levilactobacillus senmaizukei DSM 21775 = NBRC 103853</name>
    <dbReference type="NCBI Taxonomy" id="1423803"/>
    <lineage>
        <taxon>Bacteria</taxon>
        <taxon>Bacillati</taxon>
        <taxon>Bacillota</taxon>
        <taxon>Bacilli</taxon>
        <taxon>Lactobacillales</taxon>
        <taxon>Lactobacillaceae</taxon>
        <taxon>Levilactobacillus</taxon>
    </lineage>
</organism>
<comment type="caution">
    <text evidence="1">The sequence shown here is derived from an EMBL/GenBank/DDBJ whole genome shotgun (WGS) entry which is preliminary data.</text>
</comment>
<dbReference type="OrthoDB" id="2249034at2"/>
<name>A0A0R2DQZ0_9LACO</name>
<dbReference type="EMBL" id="AYZH01000004">
    <property type="protein sequence ID" value="KRN02796.1"/>
    <property type="molecule type" value="Genomic_DNA"/>
</dbReference>
<keyword evidence="2" id="KW-1185">Reference proteome</keyword>
<evidence type="ECO:0000313" key="2">
    <source>
        <dbReference type="Proteomes" id="UP000051589"/>
    </source>
</evidence>
<reference evidence="1 2" key="1">
    <citation type="journal article" date="2015" name="Genome Announc.">
        <title>Expanding the biotechnology potential of lactobacilli through comparative genomics of 213 strains and associated genera.</title>
        <authorList>
            <person name="Sun Z."/>
            <person name="Harris H.M."/>
            <person name="McCann A."/>
            <person name="Guo C."/>
            <person name="Argimon S."/>
            <person name="Zhang W."/>
            <person name="Yang X."/>
            <person name="Jeffery I.B."/>
            <person name="Cooney J.C."/>
            <person name="Kagawa T.F."/>
            <person name="Liu W."/>
            <person name="Song Y."/>
            <person name="Salvetti E."/>
            <person name="Wrobel A."/>
            <person name="Rasinkangas P."/>
            <person name="Parkhill J."/>
            <person name="Rea M.C."/>
            <person name="O'Sullivan O."/>
            <person name="Ritari J."/>
            <person name="Douillard F.P."/>
            <person name="Paul Ross R."/>
            <person name="Yang R."/>
            <person name="Briner A.E."/>
            <person name="Felis G.E."/>
            <person name="de Vos W.M."/>
            <person name="Barrangou R."/>
            <person name="Klaenhammer T.R."/>
            <person name="Caufield P.W."/>
            <person name="Cui Y."/>
            <person name="Zhang H."/>
            <person name="O'Toole P.W."/>
        </authorList>
    </citation>
    <scope>NUCLEOTIDE SEQUENCE [LARGE SCALE GENOMIC DNA]</scope>
    <source>
        <strain evidence="1 2">DSM 21775</strain>
    </source>
</reference>